<feature type="compositionally biased region" description="Basic and acidic residues" evidence="1">
    <location>
        <begin position="153"/>
        <end position="190"/>
    </location>
</feature>
<reference evidence="2 3" key="1">
    <citation type="journal article" date="2023" name="Plants (Basel)">
        <title>Bridging the Gap: Combining Genomics and Transcriptomics Approaches to Understand Stylosanthes scabra, an Orphan Legume from the Brazilian Caatinga.</title>
        <authorList>
            <person name="Ferreira-Neto J.R.C."/>
            <person name="da Silva M.D."/>
            <person name="Binneck E."/>
            <person name="de Melo N.F."/>
            <person name="da Silva R.H."/>
            <person name="de Melo A.L.T.M."/>
            <person name="Pandolfi V."/>
            <person name="Bustamante F.O."/>
            <person name="Brasileiro-Vidal A.C."/>
            <person name="Benko-Iseppon A.M."/>
        </authorList>
    </citation>
    <scope>NUCLEOTIDE SEQUENCE [LARGE SCALE GENOMIC DNA]</scope>
    <source>
        <tissue evidence="2">Leaves</tissue>
    </source>
</reference>
<dbReference type="Proteomes" id="UP001341840">
    <property type="component" value="Unassembled WGS sequence"/>
</dbReference>
<feature type="region of interest" description="Disordered" evidence="1">
    <location>
        <begin position="232"/>
        <end position="275"/>
    </location>
</feature>
<feature type="region of interest" description="Disordered" evidence="1">
    <location>
        <begin position="1"/>
        <end position="33"/>
    </location>
</feature>
<accession>A0ABU6SZY8</accession>
<protein>
    <submittedName>
        <fullName evidence="2">Uncharacterized protein</fullName>
    </submittedName>
</protein>
<proteinExistence type="predicted"/>
<feature type="non-terminal residue" evidence="2">
    <location>
        <position position="275"/>
    </location>
</feature>
<evidence type="ECO:0000313" key="2">
    <source>
        <dbReference type="EMBL" id="MED6141975.1"/>
    </source>
</evidence>
<feature type="compositionally biased region" description="Polar residues" evidence="1">
    <location>
        <begin position="242"/>
        <end position="251"/>
    </location>
</feature>
<evidence type="ECO:0000256" key="1">
    <source>
        <dbReference type="SAM" id="MobiDB-lite"/>
    </source>
</evidence>
<evidence type="ECO:0000313" key="3">
    <source>
        <dbReference type="Proteomes" id="UP001341840"/>
    </source>
</evidence>
<organism evidence="2 3">
    <name type="scientific">Stylosanthes scabra</name>
    <dbReference type="NCBI Taxonomy" id="79078"/>
    <lineage>
        <taxon>Eukaryota</taxon>
        <taxon>Viridiplantae</taxon>
        <taxon>Streptophyta</taxon>
        <taxon>Embryophyta</taxon>
        <taxon>Tracheophyta</taxon>
        <taxon>Spermatophyta</taxon>
        <taxon>Magnoliopsida</taxon>
        <taxon>eudicotyledons</taxon>
        <taxon>Gunneridae</taxon>
        <taxon>Pentapetalae</taxon>
        <taxon>rosids</taxon>
        <taxon>fabids</taxon>
        <taxon>Fabales</taxon>
        <taxon>Fabaceae</taxon>
        <taxon>Papilionoideae</taxon>
        <taxon>50 kb inversion clade</taxon>
        <taxon>dalbergioids sensu lato</taxon>
        <taxon>Dalbergieae</taxon>
        <taxon>Pterocarpus clade</taxon>
        <taxon>Stylosanthes</taxon>
    </lineage>
</organism>
<keyword evidence="3" id="KW-1185">Reference proteome</keyword>
<name>A0ABU6SZY8_9FABA</name>
<feature type="compositionally biased region" description="Polar residues" evidence="1">
    <location>
        <begin position="1"/>
        <end position="11"/>
    </location>
</feature>
<comment type="caution">
    <text evidence="2">The sequence shown here is derived from an EMBL/GenBank/DDBJ whole genome shotgun (WGS) entry which is preliminary data.</text>
</comment>
<gene>
    <name evidence="2" type="ORF">PIB30_108789</name>
</gene>
<dbReference type="EMBL" id="JASCZI010065642">
    <property type="protein sequence ID" value="MED6141975.1"/>
    <property type="molecule type" value="Genomic_DNA"/>
</dbReference>
<feature type="region of interest" description="Disordered" evidence="1">
    <location>
        <begin position="146"/>
        <end position="199"/>
    </location>
</feature>
<sequence length="275" mass="29998">MGAENGSNTEDMNLGGTHIHDLSNAGNELGNSGPHIGTGVAKVSFRDKLIEDDIPAVTFTEEARHAFNEPYKEVVIIKVLGKYVSYTAMIHRLRGIWRIKGGFHVMDAGCFGHETSKCSQQVHSTEDLVRQADIEVTAVETEATEFKAYSGDNSKDKQHVEPEPRNNDKPEPSLMKEEGWTNVSKKENRRPPSLQNSPVDIVQEKNNNIQKIDAGPNTQVPHACTALSTLVHTSPGMDYGGTESSVQVPSNTKRKSASAKSSGLKHEPPSTLGDQ</sequence>